<accession>A0A174BH50</accession>
<evidence type="ECO:0000313" key="7">
    <source>
        <dbReference type="Proteomes" id="UP000095380"/>
    </source>
</evidence>
<keyword evidence="3 6" id="KW-0418">Kinase</keyword>
<dbReference type="SUPFAM" id="SSF53067">
    <property type="entry name" value="Actin-like ATPase domain"/>
    <property type="match status" value="2"/>
</dbReference>
<proteinExistence type="inferred from homology"/>
<dbReference type="Proteomes" id="UP000095380">
    <property type="component" value="Unassembled WGS sequence"/>
</dbReference>
<evidence type="ECO:0000313" key="6">
    <source>
        <dbReference type="EMBL" id="CUN98946.1"/>
    </source>
</evidence>
<dbReference type="GO" id="GO:0005975">
    <property type="term" value="P:carbohydrate metabolic process"/>
    <property type="evidence" value="ECO:0007669"/>
    <property type="project" value="InterPro"/>
</dbReference>
<dbReference type="InterPro" id="IPR018484">
    <property type="entry name" value="FGGY_N"/>
</dbReference>
<dbReference type="Gene3D" id="3.30.420.40">
    <property type="match status" value="2"/>
</dbReference>
<dbReference type="Pfam" id="PF02782">
    <property type="entry name" value="FGGY_C"/>
    <property type="match status" value="1"/>
</dbReference>
<evidence type="ECO:0000259" key="5">
    <source>
        <dbReference type="Pfam" id="PF02782"/>
    </source>
</evidence>
<dbReference type="EMBL" id="CYYM01000005">
    <property type="protein sequence ID" value="CUN98946.1"/>
    <property type="molecule type" value="Genomic_DNA"/>
</dbReference>
<reference evidence="6 7" key="1">
    <citation type="submission" date="2015-09" db="EMBL/GenBank/DDBJ databases">
        <authorList>
            <consortium name="Pathogen Informatics"/>
        </authorList>
    </citation>
    <scope>NUCLEOTIDE SEQUENCE [LARGE SCALE GENOMIC DNA]</scope>
    <source>
        <strain evidence="6 7">2789STDY5608851</strain>
    </source>
</reference>
<gene>
    <name evidence="6" type="primary">glpK_1</name>
    <name evidence="6" type="ORF">ERS852408_01271</name>
</gene>
<dbReference type="Pfam" id="PF00370">
    <property type="entry name" value="FGGY_N"/>
    <property type="match status" value="1"/>
</dbReference>
<dbReference type="PIRSF" id="PIRSF000538">
    <property type="entry name" value="GlpK"/>
    <property type="match status" value="1"/>
</dbReference>
<sequence>MNVLVIDVGTSSMRGILFDHHGKSLTQKQELYQATYMENSWVEQDPADWENALYSIIRQVTEEAGKMNEEIGAISITSQRSSVIPVDEKIQPLSNAIMWQDKRTNHLCEMLENLNDKVFSLCGSRVNPVFSASKMTWIREERPEIYEKTYKFMVIPDYLIYLMTGNLYTDYTYGSRSLLMNIRTHEWDDELLEIFRVEKEKLCNLIEPGSVCGYTTERFAEITGCKTGIPVITAGGDQQCGAIGQGVVKKGTLSVTTGTGGYLIAQTDQVPDNLEQDVICNFSSVKGQYILESSVLTCCSAFDWFRREFYEGVPFEEINKQIKETPIGSNGCLCVPYFMGRSTPDWNNMAKATFSNVTLGTTKKDMLRSLLEGICFEIRNGIDIVNKYVKVEDIYINGGLSNSVPFNEMQTDIYDMKITRRGKADATARGALMVAVTALGVYDNVEQAFDDISKLDDIRVFEPKEENALEYERYRAQMNRIYRRLWGEKQKDGKFEFYI</sequence>
<feature type="domain" description="Carbohydrate kinase FGGY C-terminal" evidence="5">
    <location>
        <begin position="254"/>
        <end position="438"/>
    </location>
</feature>
<evidence type="ECO:0000256" key="3">
    <source>
        <dbReference type="ARBA" id="ARBA00022777"/>
    </source>
</evidence>
<dbReference type="InterPro" id="IPR000577">
    <property type="entry name" value="Carb_kinase_FGGY"/>
</dbReference>
<dbReference type="EC" id="2.7.1.30" evidence="6"/>
<keyword evidence="2 6" id="KW-0808">Transferase</keyword>
<protein>
    <submittedName>
        <fullName evidence="6">Glycerol kinase</fullName>
        <ecNumber evidence="6">2.7.1.30</ecNumber>
    </submittedName>
</protein>
<feature type="domain" description="Carbohydrate kinase FGGY N-terminal" evidence="4">
    <location>
        <begin position="3"/>
        <end position="244"/>
    </location>
</feature>
<organism evidence="6 7">
    <name type="scientific">Dorea longicatena</name>
    <dbReference type="NCBI Taxonomy" id="88431"/>
    <lineage>
        <taxon>Bacteria</taxon>
        <taxon>Bacillati</taxon>
        <taxon>Bacillota</taxon>
        <taxon>Clostridia</taxon>
        <taxon>Lachnospirales</taxon>
        <taxon>Lachnospiraceae</taxon>
        <taxon>Dorea</taxon>
    </lineage>
</organism>
<dbReference type="PANTHER" id="PTHR43095">
    <property type="entry name" value="SUGAR KINASE"/>
    <property type="match status" value="1"/>
</dbReference>
<dbReference type="CDD" id="cd07779">
    <property type="entry name" value="ASKHA_NBD_FGGY_YgcE-like"/>
    <property type="match status" value="1"/>
</dbReference>
<dbReference type="GO" id="GO:0004370">
    <property type="term" value="F:glycerol kinase activity"/>
    <property type="evidence" value="ECO:0007669"/>
    <property type="project" value="UniProtKB-EC"/>
</dbReference>
<dbReference type="RefSeq" id="WP_022400346.1">
    <property type="nucleotide sequence ID" value="NZ_CYYM01000005.1"/>
</dbReference>
<dbReference type="InterPro" id="IPR043129">
    <property type="entry name" value="ATPase_NBD"/>
</dbReference>
<comment type="similarity">
    <text evidence="1">Belongs to the FGGY kinase family.</text>
</comment>
<evidence type="ECO:0000256" key="2">
    <source>
        <dbReference type="ARBA" id="ARBA00022679"/>
    </source>
</evidence>
<name>A0A174BH50_9FIRM</name>
<dbReference type="InterPro" id="IPR050406">
    <property type="entry name" value="FGGY_Carb_Kinase"/>
</dbReference>
<evidence type="ECO:0000256" key="1">
    <source>
        <dbReference type="ARBA" id="ARBA00009156"/>
    </source>
</evidence>
<dbReference type="AlphaFoldDB" id="A0A174BH50"/>
<dbReference type="InterPro" id="IPR018485">
    <property type="entry name" value="FGGY_C"/>
</dbReference>
<evidence type="ECO:0000259" key="4">
    <source>
        <dbReference type="Pfam" id="PF00370"/>
    </source>
</evidence>